<dbReference type="PANTHER" id="PTHR31973">
    <property type="entry name" value="POLYPROTEIN, PUTATIVE-RELATED"/>
    <property type="match status" value="1"/>
</dbReference>
<evidence type="ECO:0000313" key="3">
    <source>
        <dbReference type="Proteomes" id="UP001152484"/>
    </source>
</evidence>
<keyword evidence="3" id="KW-1185">Reference proteome</keyword>
<dbReference type="Pfam" id="PF03108">
    <property type="entry name" value="DBD_Tnp_Mut"/>
    <property type="match status" value="1"/>
</dbReference>
<dbReference type="AlphaFoldDB" id="A0A9P0ZRK5"/>
<protein>
    <recommendedName>
        <fullName evidence="1">Transposase MuDR plant domain-containing protein</fullName>
    </recommendedName>
</protein>
<proteinExistence type="predicted"/>
<sequence>MEGVCDTNIRVADSEERISTTNVAPTVGGCNNEEVLDEYAMTYQQCSTTDTPLLTWLGGGGSGDMEAMDKTLRINGIYPNKESLKETLQLYALHNKFQFKTKTSNPDVIHVICYEEKCKWAVRGVRMNKSDCFEVRRFDNVHRCSIDSRLSGNRQASALIIGKMIKHQYLDASRKPYQPKAIMADLNWKLGVNVNYKKAWRAEEKALTSISGTDKESYMKLPMLCHIIDQENPASIISLNSDSQNNFKNLFMS</sequence>
<dbReference type="EMBL" id="CAMAPE010000053">
    <property type="protein sequence ID" value="CAH9109727.1"/>
    <property type="molecule type" value="Genomic_DNA"/>
</dbReference>
<gene>
    <name evidence="2" type="ORF">CEURO_LOCUS18553</name>
</gene>
<dbReference type="OrthoDB" id="1211624at2759"/>
<evidence type="ECO:0000259" key="1">
    <source>
        <dbReference type="Pfam" id="PF03108"/>
    </source>
</evidence>
<dbReference type="Proteomes" id="UP001152484">
    <property type="component" value="Unassembled WGS sequence"/>
</dbReference>
<evidence type="ECO:0000313" key="2">
    <source>
        <dbReference type="EMBL" id="CAH9109727.1"/>
    </source>
</evidence>
<reference evidence="2" key="1">
    <citation type="submission" date="2022-07" db="EMBL/GenBank/DDBJ databases">
        <authorList>
            <person name="Macas J."/>
            <person name="Novak P."/>
            <person name="Neumann P."/>
        </authorList>
    </citation>
    <scope>NUCLEOTIDE SEQUENCE</scope>
</reference>
<accession>A0A9P0ZRK5</accession>
<feature type="domain" description="Transposase MuDR plant" evidence="1">
    <location>
        <begin position="77"/>
        <end position="135"/>
    </location>
</feature>
<dbReference type="PANTHER" id="PTHR31973:SF113">
    <property type="entry name" value="PROTEIN FAR1-RELATED SEQUENCE 5-LIKE"/>
    <property type="match status" value="1"/>
</dbReference>
<feature type="non-terminal residue" evidence="2">
    <location>
        <position position="1"/>
    </location>
</feature>
<name>A0A9P0ZRK5_CUSEU</name>
<dbReference type="InterPro" id="IPR004332">
    <property type="entry name" value="Transposase_MuDR"/>
</dbReference>
<organism evidence="2 3">
    <name type="scientific">Cuscuta europaea</name>
    <name type="common">European dodder</name>
    <dbReference type="NCBI Taxonomy" id="41803"/>
    <lineage>
        <taxon>Eukaryota</taxon>
        <taxon>Viridiplantae</taxon>
        <taxon>Streptophyta</taxon>
        <taxon>Embryophyta</taxon>
        <taxon>Tracheophyta</taxon>
        <taxon>Spermatophyta</taxon>
        <taxon>Magnoliopsida</taxon>
        <taxon>eudicotyledons</taxon>
        <taxon>Gunneridae</taxon>
        <taxon>Pentapetalae</taxon>
        <taxon>asterids</taxon>
        <taxon>lamiids</taxon>
        <taxon>Solanales</taxon>
        <taxon>Convolvulaceae</taxon>
        <taxon>Cuscuteae</taxon>
        <taxon>Cuscuta</taxon>
        <taxon>Cuscuta subgen. Cuscuta</taxon>
    </lineage>
</organism>
<comment type="caution">
    <text evidence="2">The sequence shown here is derived from an EMBL/GenBank/DDBJ whole genome shotgun (WGS) entry which is preliminary data.</text>
</comment>